<reference evidence="13" key="1">
    <citation type="submission" date="2021-01" db="EMBL/GenBank/DDBJ databases">
        <authorList>
            <person name="Corre E."/>
            <person name="Pelletier E."/>
            <person name="Niang G."/>
            <person name="Scheremetjew M."/>
            <person name="Finn R."/>
            <person name="Kale V."/>
            <person name="Holt S."/>
            <person name="Cochrane G."/>
            <person name="Meng A."/>
            <person name="Brown T."/>
            <person name="Cohen L."/>
        </authorList>
    </citation>
    <scope>NUCLEOTIDE SEQUENCE</scope>
    <source>
        <strain evidence="13">CCMP1510</strain>
    </source>
</reference>
<keyword evidence="5 10" id="KW-0547">Nucleotide-binding</keyword>
<dbReference type="InterPro" id="IPR051931">
    <property type="entry name" value="PAK3-like"/>
</dbReference>
<evidence type="ECO:0000256" key="3">
    <source>
        <dbReference type="ARBA" id="ARBA00022679"/>
    </source>
</evidence>
<feature type="binding site" evidence="10">
    <location>
        <position position="223"/>
    </location>
    <ligand>
        <name>ATP</name>
        <dbReference type="ChEBI" id="CHEBI:30616"/>
    </ligand>
</feature>
<evidence type="ECO:0000256" key="11">
    <source>
        <dbReference type="SAM" id="MobiDB-lite"/>
    </source>
</evidence>
<dbReference type="Gene3D" id="1.10.510.10">
    <property type="entry name" value="Transferase(Phosphotransferase) domain 1"/>
    <property type="match status" value="1"/>
</dbReference>
<dbReference type="PANTHER" id="PTHR45832">
    <property type="entry name" value="SERINE/THREONINE-PROTEIN KINASE SAMKA-RELATED-RELATED"/>
    <property type="match status" value="1"/>
</dbReference>
<evidence type="ECO:0000256" key="7">
    <source>
        <dbReference type="ARBA" id="ARBA00022842"/>
    </source>
</evidence>
<evidence type="ECO:0000256" key="5">
    <source>
        <dbReference type="ARBA" id="ARBA00022741"/>
    </source>
</evidence>
<dbReference type="InterPro" id="IPR000719">
    <property type="entry name" value="Prot_kinase_dom"/>
</dbReference>
<dbReference type="Pfam" id="PF00786">
    <property type="entry name" value="PBD"/>
    <property type="match status" value="2"/>
</dbReference>
<dbReference type="PROSITE" id="PS00107">
    <property type="entry name" value="PROTEIN_KINASE_ATP"/>
    <property type="match status" value="1"/>
</dbReference>
<protein>
    <recommendedName>
        <fullName evidence="12">Protein kinase domain-containing protein</fullName>
    </recommendedName>
</protein>
<comment type="cofactor">
    <cofactor evidence="1">
        <name>Mg(2+)</name>
        <dbReference type="ChEBI" id="CHEBI:18420"/>
    </cofactor>
</comment>
<sequence>MSSEVSNPTGFKKVLHVEWDAKAGAFRGLPKEWAAALPKGTYKEVDSSSKSLAPHLRAPAAKDKKRKESIFGAWRRSQAPMEKSGQNDKAVISLPYNVVHEMHVRPDSTTATGFSGLPIAWEEAMKGSGISPQEVKANPQAALDALQFAMEGPPPKKSQAPLPSRRTVNMKMGEALFFNKDVTDPRTCFKEFHQLGQGASGIVYSAIDDRKGTERYGQRVALKYCDLKELDELKTEIAMQSMSNHPNVVNFLEAFLTERHCVICLEFMDGGMLTNLCDTKRRICDESQIAYVIKCSLQALSFMHRQHRIHRDIKSDNILVDFSGRVKLADFGFATALTRSTMKRQSVVGTPFWMAPELIKSQSYDCKVDIWSLGITAIEMAQGEPPLMHEPVMRALFLITVNEAPKLNDRSSWSESFNHFLSKMLVKDPASRSSADQLLLHPFLQDTAKPQAFGNLVKAKLGRGGK</sequence>
<evidence type="ECO:0000256" key="8">
    <source>
        <dbReference type="ARBA" id="ARBA00047899"/>
    </source>
</evidence>
<feature type="domain" description="Protein kinase" evidence="12">
    <location>
        <begin position="189"/>
        <end position="444"/>
    </location>
</feature>
<organism evidence="13">
    <name type="scientific">Aureoumbra lagunensis</name>
    <dbReference type="NCBI Taxonomy" id="44058"/>
    <lineage>
        <taxon>Eukaryota</taxon>
        <taxon>Sar</taxon>
        <taxon>Stramenopiles</taxon>
        <taxon>Ochrophyta</taxon>
        <taxon>Pelagophyceae</taxon>
        <taxon>Pelagomonadales</taxon>
        <taxon>Aureoumbra</taxon>
    </lineage>
</organism>
<evidence type="ECO:0000256" key="10">
    <source>
        <dbReference type="PROSITE-ProRule" id="PRU10141"/>
    </source>
</evidence>
<keyword evidence="6 10" id="KW-0067">ATP-binding</keyword>
<comment type="catalytic activity">
    <reaction evidence="8">
        <text>L-threonyl-[protein] + ATP = O-phospho-L-threonyl-[protein] + ADP + H(+)</text>
        <dbReference type="Rhea" id="RHEA:46608"/>
        <dbReference type="Rhea" id="RHEA-COMP:11060"/>
        <dbReference type="Rhea" id="RHEA-COMP:11605"/>
        <dbReference type="ChEBI" id="CHEBI:15378"/>
        <dbReference type="ChEBI" id="CHEBI:30013"/>
        <dbReference type="ChEBI" id="CHEBI:30616"/>
        <dbReference type="ChEBI" id="CHEBI:61977"/>
        <dbReference type="ChEBI" id="CHEBI:456216"/>
        <dbReference type="EC" id="2.7.11.1"/>
    </reaction>
</comment>
<dbReference type="SUPFAM" id="SSF56112">
    <property type="entry name" value="Protein kinase-like (PK-like)"/>
    <property type="match status" value="1"/>
</dbReference>
<dbReference type="EMBL" id="HBIJ01005268">
    <property type="protein sequence ID" value="CAE0362976.1"/>
    <property type="molecule type" value="Transcribed_RNA"/>
</dbReference>
<dbReference type="InterPro" id="IPR036936">
    <property type="entry name" value="CRIB_dom_sf"/>
</dbReference>
<dbReference type="Gene3D" id="3.90.810.10">
    <property type="entry name" value="CRIB domain"/>
    <property type="match status" value="2"/>
</dbReference>
<dbReference type="GO" id="GO:0005524">
    <property type="term" value="F:ATP binding"/>
    <property type="evidence" value="ECO:0007669"/>
    <property type="project" value="UniProtKB-UniRule"/>
</dbReference>
<evidence type="ECO:0000256" key="6">
    <source>
        <dbReference type="ARBA" id="ARBA00022840"/>
    </source>
</evidence>
<keyword evidence="3" id="KW-0808">Transferase</keyword>
<name>A0A7S3JTI3_9STRA</name>
<comment type="catalytic activity">
    <reaction evidence="9">
        <text>L-seryl-[protein] + ATP = O-phospho-L-seryl-[protein] + ADP + H(+)</text>
        <dbReference type="Rhea" id="RHEA:17989"/>
        <dbReference type="Rhea" id="RHEA-COMP:9863"/>
        <dbReference type="Rhea" id="RHEA-COMP:11604"/>
        <dbReference type="ChEBI" id="CHEBI:15378"/>
        <dbReference type="ChEBI" id="CHEBI:29999"/>
        <dbReference type="ChEBI" id="CHEBI:30616"/>
        <dbReference type="ChEBI" id="CHEBI:83421"/>
        <dbReference type="ChEBI" id="CHEBI:456216"/>
        <dbReference type="EC" id="2.7.11.1"/>
    </reaction>
</comment>
<dbReference type="InterPro" id="IPR011009">
    <property type="entry name" value="Kinase-like_dom_sf"/>
</dbReference>
<evidence type="ECO:0000313" key="13">
    <source>
        <dbReference type="EMBL" id="CAE0362976.1"/>
    </source>
</evidence>
<dbReference type="InterPro" id="IPR017441">
    <property type="entry name" value="Protein_kinase_ATP_BS"/>
</dbReference>
<dbReference type="SMART" id="SM00285">
    <property type="entry name" value="PBD"/>
    <property type="match status" value="2"/>
</dbReference>
<evidence type="ECO:0000259" key="12">
    <source>
        <dbReference type="PROSITE" id="PS50011"/>
    </source>
</evidence>
<dbReference type="AlphaFoldDB" id="A0A7S3JTI3"/>
<feature type="compositionally biased region" description="Basic and acidic residues" evidence="11">
    <location>
        <begin position="60"/>
        <end position="69"/>
    </location>
</feature>
<evidence type="ECO:0000256" key="1">
    <source>
        <dbReference type="ARBA" id="ARBA00001946"/>
    </source>
</evidence>
<evidence type="ECO:0000256" key="4">
    <source>
        <dbReference type="ARBA" id="ARBA00022723"/>
    </source>
</evidence>
<dbReference type="PANTHER" id="PTHR45832:SF22">
    <property type="entry name" value="SERINE_THREONINE-PROTEIN KINASE SAMKA-RELATED"/>
    <property type="match status" value="1"/>
</dbReference>
<feature type="region of interest" description="Disordered" evidence="11">
    <location>
        <begin position="40"/>
        <end position="86"/>
    </location>
</feature>
<proteinExistence type="inferred from homology"/>
<accession>A0A7S3JTI3</accession>
<keyword evidence="4" id="KW-0479">Metal-binding</keyword>
<evidence type="ECO:0000256" key="2">
    <source>
        <dbReference type="ARBA" id="ARBA00008874"/>
    </source>
</evidence>
<dbReference type="PROSITE" id="PS50011">
    <property type="entry name" value="PROTEIN_KINASE_DOM"/>
    <property type="match status" value="1"/>
</dbReference>
<gene>
    <name evidence="13" type="ORF">ALAG00032_LOCUS3717</name>
</gene>
<dbReference type="GO" id="GO:0004674">
    <property type="term" value="F:protein serine/threonine kinase activity"/>
    <property type="evidence" value="ECO:0007669"/>
    <property type="project" value="UniProtKB-EC"/>
</dbReference>
<dbReference type="InterPro" id="IPR000095">
    <property type="entry name" value="CRIB_dom"/>
</dbReference>
<dbReference type="SMART" id="SM00220">
    <property type="entry name" value="S_TKc"/>
    <property type="match status" value="1"/>
</dbReference>
<evidence type="ECO:0000256" key="9">
    <source>
        <dbReference type="ARBA" id="ARBA00048679"/>
    </source>
</evidence>
<keyword evidence="7" id="KW-0460">Magnesium</keyword>
<dbReference type="FunFam" id="1.10.510.10:FF:000768">
    <property type="entry name" value="Non-specific serine/threonine protein kinase"/>
    <property type="match status" value="1"/>
</dbReference>
<comment type="similarity">
    <text evidence="2">Belongs to the protein kinase superfamily. STE Ser/Thr protein kinase family. STE20 subfamily.</text>
</comment>
<dbReference type="GO" id="GO:0046872">
    <property type="term" value="F:metal ion binding"/>
    <property type="evidence" value="ECO:0007669"/>
    <property type="project" value="UniProtKB-KW"/>
</dbReference>
<dbReference type="Pfam" id="PF00069">
    <property type="entry name" value="Pkinase"/>
    <property type="match status" value="1"/>
</dbReference>